<protein>
    <submittedName>
        <fullName evidence="7">Pyrroline-5-carboxylate reductase</fullName>
    </submittedName>
</protein>
<reference evidence="8" key="2">
    <citation type="submission" date="2008-08" db="EMBL/GenBank/DDBJ databases">
        <authorList>
            <consortium name="Diatom Consortium"/>
            <person name="Grigoriev I."/>
            <person name="Grimwood J."/>
            <person name="Kuo A."/>
            <person name="Otillar R.P."/>
            <person name="Salamov A."/>
            <person name="Detter J.C."/>
            <person name="Lindquist E."/>
            <person name="Shapiro H."/>
            <person name="Lucas S."/>
            <person name="Glavina del Rio T."/>
            <person name="Pitluck S."/>
            <person name="Rokhsar D."/>
            <person name="Bowler C."/>
        </authorList>
    </citation>
    <scope>GENOME REANNOTATION</scope>
    <source>
        <strain evidence="8">CCAP 1055/1</strain>
    </source>
</reference>
<feature type="domain" description="Pyrroline-5-carboxylate reductase catalytic N-terminal" evidence="5">
    <location>
        <begin position="1"/>
        <end position="98"/>
    </location>
</feature>
<feature type="binding site" evidence="4">
    <location>
        <begin position="67"/>
        <end position="70"/>
    </location>
    <ligand>
        <name>NADP(+)</name>
        <dbReference type="ChEBI" id="CHEBI:58349"/>
    </ligand>
</feature>
<keyword evidence="8" id="KW-1185">Reference proteome</keyword>
<evidence type="ECO:0000259" key="5">
    <source>
        <dbReference type="Pfam" id="PF03807"/>
    </source>
</evidence>
<evidence type="ECO:0000259" key="6">
    <source>
        <dbReference type="Pfam" id="PF14748"/>
    </source>
</evidence>
<keyword evidence="3" id="KW-0560">Oxidoreductase</keyword>
<dbReference type="GO" id="GO:0055129">
    <property type="term" value="P:L-proline biosynthetic process"/>
    <property type="evidence" value="ECO:0007669"/>
    <property type="project" value="TreeGrafter"/>
</dbReference>
<gene>
    <name evidence="7" type="ORF">PHATRDRAFT_16375</name>
</gene>
<dbReference type="PIRSF" id="PIRSF000193">
    <property type="entry name" value="Pyrrol-5-carb_rd"/>
    <property type="match status" value="1"/>
</dbReference>
<dbReference type="InterPro" id="IPR029036">
    <property type="entry name" value="P5CR_dimer"/>
</dbReference>
<organism evidence="7 8">
    <name type="scientific">Phaeodactylum tricornutum (strain CCAP 1055/1)</name>
    <dbReference type="NCBI Taxonomy" id="556484"/>
    <lineage>
        <taxon>Eukaryota</taxon>
        <taxon>Sar</taxon>
        <taxon>Stramenopiles</taxon>
        <taxon>Ochrophyta</taxon>
        <taxon>Bacillariophyta</taxon>
        <taxon>Bacillariophyceae</taxon>
        <taxon>Bacillariophycidae</taxon>
        <taxon>Naviculales</taxon>
        <taxon>Phaeodactylaceae</taxon>
        <taxon>Phaeodactylum</taxon>
    </lineage>
</organism>
<dbReference type="Proteomes" id="UP000000759">
    <property type="component" value="Chromosome 25"/>
</dbReference>
<dbReference type="SUPFAM" id="SSF48179">
    <property type="entry name" value="6-phosphogluconate dehydrogenase C-terminal domain-like"/>
    <property type="match status" value="1"/>
</dbReference>
<dbReference type="HAMAP" id="MF_01925">
    <property type="entry name" value="P5C_reductase"/>
    <property type="match status" value="1"/>
</dbReference>
<feature type="non-terminal residue" evidence="7">
    <location>
        <position position="266"/>
    </location>
</feature>
<dbReference type="InterPro" id="IPR008927">
    <property type="entry name" value="6-PGluconate_DH-like_C_sf"/>
</dbReference>
<dbReference type="Gene3D" id="3.40.50.720">
    <property type="entry name" value="NAD(P)-binding Rossmann-like Domain"/>
    <property type="match status" value="1"/>
</dbReference>
<dbReference type="SUPFAM" id="SSF51735">
    <property type="entry name" value="NAD(P)-binding Rossmann-fold domains"/>
    <property type="match status" value="1"/>
</dbReference>
<dbReference type="EMBL" id="CM000627">
    <property type="protein sequence ID" value="EEC43767.1"/>
    <property type="molecule type" value="Genomic_DNA"/>
</dbReference>
<dbReference type="InterPro" id="IPR036291">
    <property type="entry name" value="NAD(P)-bd_dom_sf"/>
</dbReference>
<dbReference type="OrthoDB" id="10263291at2759"/>
<dbReference type="Pfam" id="PF03807">
    <property type="entry name" value="F420_oxidored"/>
    <property type="match status" value="1"/>
</dbReference>
<dbReference type="HOGENOM" id="CLU_042344_0_0_1"/>
<feature type="non-terminal residue" evidence="7">
    <location>
        <position position="1"/>
    </location>
</feature>
<dbReference type="InterPro" id="IPR000304">
    <property type="entry name" value="Pyrroline-COOH_reductase"/>
</dbReference>
<dbReference type="GO" id="GO:0004735">
    <property type="term" value="F:pyrroline-5-carboxylate reductase activity"/>
    <property type="evidence" value="ECO:0007669"/>
    <property type="project" value="InterPro"/>
</dbReference>
<dbReference type="Gene3D" id="1.10.3730.10">
    <property type="entry name" value="ProC C-terminal domain-like"/>
    <property type="match status" value="1"/>
</dbReference>
<evidence type="ECO:0000256" key="3">
    <source>
        <dbReference type="ARBA" id="ARBA00023002"/>
    </source>
</evidence>
<dbReference type="NCBIfam" id="TIGR00112">
    <property type="entry name" value="proC"/>
    <property type="match status" value="1"/>
</dbReference>
<evidence type="ECO:0000313" key="8">
    <source>
        <dbReference type="Proteomes" id="UP000000759"/>
    </source>
</evidence>
<accession>B7GCG6</accession>
<name>B7GCG6_PHATC</name>
<sequence>KIACIGTGKMAQAVIEPMIKKGVQSAENFSVFDVSPKTMEQVHQKLGVKTADSIPELVSGADLVICAVKPQNLTPAFFQELRKSDIRQNAILLSVIAGKSSSVFTQGGFEKVVRSMPNTPATIGEGMTVWSCTPNLTVDERKKIRQVLSSCGKSMYVDDESFIDMATSISGSGPAYIFMLMESMIDAGVHMGFPRDKATTLVYHTMLGSTLYAMETGEHPAILRNSVTSPSGTTASALYELENGRFRTVIKDAMWACYRRSLEMGN</sequence>
<proteinExistence type="inferred from homology"/>
<dbReference type="PANTHER" id="PTHR11645">
    <property type="entry name" value="PYRROLINE-5-CARBOXYLATE REDUCTASE"/>
    <property type="match status" value="1"/>
</dbReference>
<dbReference type="InterPro" id="IPR028939">
    <property type="entry name" value="P5C_Rdtase_cat_N"/>
</dbReference>
<evidence type="ECO:0000313" key="7">
    <source>
        <dbReference type="EMBL" id="EEC43767.1"/>
    </source>
</evidence>
<dbReference type="InParanoid" id="B7GCG6"/>
<dbReference type="FunFam" id="1.10.3730.10:FF:000001">
    <property type="entry name" value="Pyrroline-5-carboxylate reductase"/>
    <property type="match status" value="1"/>
</dbReference>
<dbReference type="RefSeq" id="XP_002184708.1">
    <property type="nucleotide sequence ID" value="XM_002184672.1"/>
</dbReference>
<feature type="binding site" evidence="4">
    <location>
        <begin position="5"/>
        <end position="10"/>
    </location>
    <ligand>
        <name>NADP(+)</name>
        <dbReference type="ChEBI" id="CHEBI:58349"/>
    </ligand>
</feature>
<dbReference type="PaxDb" id="2850-Phatr16375"/>
<dbReference type="GeneID" id="7198554"/>
<reference evidence="7 8" key="1">
    <citation type="journal article" date="2008" name="Nature">
        <title>The Phaeodactylum genome reveals the evolutionary history of diatom genomes.</title>
        <authorList>
            <person name="Bowler C."/>
            <person name="Allen A.E."/>
            <person name="Badger J.H."/>
            <person name="Grimwood J."/>
            <person name="Jabbari K."/>
            <person name="Kuo A."/>
            <person name="Maheswari U."/>
            <person name="Martens C."/>
            <person name="Maumus F."/>
            <person name="Otillar R.P."/>
            <person name="Rayko E."/>
            <person name="Salamov A."/>
            <person name="Vandepoele K."/>
            <person name="Beszteri B."/>
            <person name="Gruber A."/>
            <person name="Heijde M."/>
            <person name="Katinka M."/>
            <person name="Mock T."/>
            <person name="Valentin K."/>
            <person name="Verret F."/>
            <person name="Berges J.A."/>
            <person name="Brownlee C."/>
            <person name="Cadoret J.P."/>
            <person name="Chiovitti A."/>
            <person name="Choi C.J."/>
            <person name="Coesel S."/>
            <person name="De Martino A."/>
            <person name="Detter J.C."/>
            <person name="Durkin C."/>
            <person name="Falciatore A."/>
            <person name="Fournet J."/>
            <person name="Haruta M."/>
            <person name="Huysman M.J."/>
            <person name="Jenkins B.D."/>
            <person name="Jiroutova K."/>
            <person name="Jorgensen R.E."/>
            <person name="Joubert Y."/>
            <person name="Kaplan A."/>
            <person name="Kroger N."/>
            <person name="Kroth P.G."/>
            <person name="La Roche J."/>
            <person name="Lindquist E."/>
            <person name="Lommer M."/>
            <person name="Martin-Jezequel V."/>
            <person name="Lopez P.J."/>
            <person name="Lucas S."/>
            <person name="Mangogna M."/>
            <person name="McGinnis K."/>
            <person name="Medlin L.K."/>
            <person name="Montsant A."/>
            <person name="Oudot-Le Secq M.P."/>
            <person name="Napoli C."/>
            <person name="Obornik M."/>
            <person name="Parker M.S."/>
            <person name="Petit J.L."/>
            <person name="Porcel B.M."/>
            <person name="Poulsen N."/>
            <person name="Robison M."/>
            <person name="Rychlewski L."/>
            <person name="Rynearson T.A."/>
            <person name="Schmutz J."/>
            <person name="Shapiro H."/>
            <person name="Siaut M."/>
            <person name="Stanley M."/>
            <person name="Sussman M.R."/>
            <person name="Taylor A.R."/>
            <person name="Vardi A."/>
            <person name="von Dassow P."/>
            <person name="Vyverman W."/>
            <person name="Willis A."/>
            <person name="Wyrwicz L.S."/>
            <person name="Rokhsar D.S."/>
            <person name="Weissenbach J."/>
            <person name="Armbrust E.V."/>
            <person name="Green B.R."/>
            <person name="Van de Peer Y."/>
            <person name="Grigoriev I.V."/>
        </authorList>
    </citation>
    <scope>NUCLEOTIDE SEQUENCE [LARGE SCALE GENOMIC DNA]</scope>
    <source>
        <strain evidence="7 8">CCAP 1055/1</strain>
    </source>
</reference>
<evidence type="ECO:0000256" key="2">
    <source>
        <dbReference type="ARBA" id="ARBA00022857"/>
    </source>
</evidence>
<dbReference type="KEGG" id="pti:PHATRDRAFT_16375"/>
<dbReference type="AlphaFoldDB" id="B7GCG6"/>
<dbReference type="Pfam" id="PF14748">
    <property type="entry name" value="P5CR_dimer"/>
    <property type="match status" value="1"/>
</dbReference>
<dbReference type="eggNOG" id="KOG3124">
    <property type="taxonomic scope" value="Eukaryota"/>
</dbReference>
<keyword evidence="2 4" id="KW-0521">NADP</keyword>
<comment type="similarity">
    <text evidence="1">Belongs to the pyrroline-5-carboxylate reductase family.</text>
</comment>
<dbReference type="PANTHER" id="PTHR11645:SF66">
    <property type="entry name" value="PYRROLINE-5-CARBOXYLATE REDUCTASE"/>
    <property type="match status" value="1"/>
</dbReference>
<feature type="domain" description="Pyrroline-5-carboxylate reductase dimerisation" evidence="6">
    <location>
        <begin position="160"/>
        <end position="264"/>
    </location>
</feature>
<evidence type="ECO:0000256" key="1">
    <source>
        <dbReference type="ARBA" id="ARBA00005525"/>
    </source>
</evidence>
<evidence type="ECO:0000256" key="4">
    <source>
        <dbReference type="PIRSR" id="PIRSR000193-1"/>
    </source>
</evidence>
<dbReference type="STRING" id="556484.B7GCG6"/>